<dbReference type="Proteomes" id="UP000708208">
    <property type="component" value="Unassembled WGS sequence"/>
</dbReference>
<comment type="caution">
    <text evidence="1">The sequence shown here is derived from an EMBL/GenBank/DDBJ whole genome shotgun (WGS) entry which is preliminary data.</text>
</comment>
<dbReference type="EMBL" id="CAJVCH010140617">
    <property type="protein sequence ID" value="CAG7726833.1"/>
    <property type="molecule type" value="Genomic_DNA"/>
</dbReference>
<gene>
    <name evidence="1" type="ORF">AFUS01_LOCUS15718</name>
</gene>
<dbReference type="AlphaFoldDB" id="A0A8J2JT34"/>
<keyword evidence="2" id="KW-1185">Reference proteome</keyword>
<accession>A0A8J2JT34</accession>
<evidence type="ECO:0000313" key="2">
    <source>
        <dbReference type="Proteomes" id="UP000708208"/>
    </source>
</evidence>
<organism evidence="1 2">
    <name type="scientific">Allacma fusca</name>
    <dbReference type="NCBI Taxonomy" id="39272"/>
    <lineage>
        <taxon>Eukaryota</taxon>
        <taxon>Metazoa</taxon>
        <taxon>Ecdysozoa</taxon>
        <taxon>Arthropoda</taxon>
        <taxon>Hexapoda</taxon>
        <taxon>Collembola</taxon>
        <taxon>Symphypleona</taxon>
        <taxon>Sminthuridae</taxon>
        <taxon>Allacma</taxon>
    </lineage>
</organism>
<sequence>MGCWDGMLGWDVGMGCWDGMLGWDVGMGCKENKQKMIEKKKKASEKSGSTAKDYYTEFSYPLEIDNFTSVVERFFKESQSHTIPSI</sequence>
<name>A0A8J2JT34_9HEXA</name>
<reference evidence="1" key="1">
    <citation type="submission" date="2021-06" db="EMBL/GenBank/DDBJ databases">
        <authorList>
            <person name="Hodson N. C."/>
            <person name="Mongue J. A."/>
            <person name="Jaron S. K."/>
        </authorList>
    </citation>
    <scope>NUCLEOTIDE SEQUENCE</scope>
</reference>
<evidence type="ECO:0000313" key="1">
    <source>
        <dbReference type="EMBL" id="CAG7726833.1"/>
    </source>
</evidence>
<proteinExistence type="predicted"/>
<protein>
    <submittedName>
        <fullName evidence="1">Uncharacterized protein</fullName>
    </submittedName>
</protein>